<evidence type="ECO:0000256" key="1">
    <source>
        <dbReference type="ARBA" id="ARBA00009437"/>
    </source>
</evidence>
<gene>
    <name evidence="6" type="ORF">KV203_10005</name>
</gene>
<dbReference type="EMBL" id="CP079105">
    <property type="protein sequence ID" value="QXQ15828.1"/>
    <property type="molecule type" value="Genomic_DNA"/>
</dbReference>
<dbReference type="SUPFAM" id="SSF46785">
    <property type="entry name" value="Winged helix' DNA-binding domain"/>
    <property type="match status" value="1"/>
</dbReference>
<evidence type="ECO:0000259" key="5">
    <source>
        <dbReference type="PROSITE" id="PS50931"/>
    </source>
</evidence>
<feature type="domain" description="HTH lysR-type" evidence="5">
    <location>
        <begin position="1"/>
        <end position="53"/>
    </location>
</feature>
<sequence length="287" mass="30363">MQTFLAVADRASVRRAAAYLHVTEAAVSAAVAQLERQLGARLITRSGRGIALTDAGRVYADYCRTILGLMQEAQAAVRRAETGRLRIGVVATAAEYVVLAPLASFRQRYPDVELSLSIHPRDLLFAELRHHEADLVIAGRPPQGTGLIIRASRPNQLVVVGAPDADPHTATWLLRGPGSGTRDATVALLDRLQTAPPTLTLGTHGAVLAAARAGLGVTLVHRDAITDDLAAGRLVPIPMPDTPMDRPWHAVTTVTPPPAVVLFLSHLTDPDQVGAAAFTPATGVSPR</sequence>
<dbReference type="InterPro" id="IPR036390">
    <property type="entry name" value="WH_DNA-bd_sf"/>
</dbReference>
<dbReference type="Proteomes" id="UP000887023">
    <property type="component" value="Chromosome"/>
</dbReference>
<dbReference type="SUPFAM" id="SSF53850">
    <property type="entry name" value="Periplasmic binding protein-like II"/>
    <property type="match status" value="1"/>
</dbReference>
<dbReference type="InterPro" id="IPR005119">
    <property type="entry name" value="LysR_subst-bd"/>
</dbReference>
<comment type="similarity">
    <text evidence="1">Belongs to the LysR transcriptional regulatory family.</text>
</comment>
<evidence type="ECO:0000313" key="6">
    <source>
        <dbReference type="EMBL" id="QXQ15828.1"/>
    </source>
</evidence>
<protein>
    <submittedName>
        <fullName evidence="6">LysR family transcriptional regulator</fullName>
    </submittedName>
</protein>
<dbReference type="Pfam" id="PF03466">
    <property type="entry name" value="LysR_substrate"/>
    <property type="match status" value="1"/>
</dbReference>
<keyword evidence="4" id="KW-0804">Transcription</keyword>
<dbReference type="PRINTS" id="PR00039">
    <property type="entry name" value="HTHLYSR"/>
</dbReference>
<keyword evidence="3" id="KW-0238">DNA-binding</keyword>
<dbReference type="RefSeq" id="WP_066470151.1">
    <property type="nucleotide sequence ID" value="NZ_CBCRUZ010000001.1"/>
</dbReference>
<keyword evidence="2" id="KW-0805">Transcription regulation</keyword>
<evidence type="ECO:0000256" key="2">
    <source>
        <dbReference type="ARBA" id="ARBA00023015"/>
    </source>
</evidence>
<dbReference type="PROSITE" id="PS50931">
    <property type="entry name" value="HTH_LYSR"/>
    <property type="match status" value="1"/>
</dbReference>
<evidence type="ECO:0000256" key="3">
    <source>
        <dbReference type="ARBA" id="ARBA00023125"/>
    </source>
</evidence>
<dbReference type="PANTHER" id="PTHR30126:SF39">
    <property type="entry name" value="HTH-TYPE TRANSCRIPTIONAL REGULATOR CYSL"/>
    <property type="match status" value="1"/>
</dbReference>
<name>A0ABX8SD34_9ACTN</name>
<keyword evidence="7" id="KW-1185">Reference proteome</keyword>
<dbReference type="Pfam" id="PF00126">
    <property type="entry name" value="HTH_1"/>
    <property type="match status" value="1"/>
</dbReference>
<dbReference type="PANTHER" id="PTHR30126">
    <property type="entry name" value="HTH-TYPE TRANSCRIPTIONAL REGULATOR"/>
    <property type="match status" value="1"/>
</dbReference>
<dbReference type="InterPro" id="IPR036388">
    <property type="entry name" value="WH-like_DNA-bd_sf"/>
</dbReference>
<dbReference type="InterPro" id="IPR000847">
    <property type="entry name" value="LysR_HTH_N"/>
</dbReference>
<evidence type="ECO:0000256" key="4">
    <source>
        <dbReference type="ARBA" id="ARBA00023163"/>
    </source>
</evidence>
<dbReference type="Gene3D" id="3.40.190.10">
    <property type="entry name" value="Periplasmic binding protein-like II"/>
    <property type="match status" value="2"/>
</dbReference>
<dbReference type="Gene3D" id="1.10.10.10">
    <property type="entry name" value="Winged helix-like DNA-binding domain superfamily/Winged helix DNA-binding domain"/>
    <property type="match status" value="1"/>
</dbReference>
<accession>A0ABX8SD34</accession>
<reference evidence="6" key="1">
    <citation type="submission" date="2021-07" db="EMBL/GenBank/DDBJ databases">
        <title>Candidatus Kaistella beijingensis sp. nov. isolated from a municipal wastewater treatment plant is involved in sludge foaming.</title>
        <authorList>
            <person name="Song Y."/>
            <person name="Liu S.-J."/>
        </authorList>
    </citation>
    <scope>NUCLEOTIDE SEQUENCE</scope>
    <source>
        <strain evidence="6">DSM 43998</strain>
    </source>
</reference>
<evidence type="ECO:0000313" key="7">
    <source>
        <dbReference type="Proteomes" id="UP000887023"/>
    </source>
</evidence>
<organism evidence="6 7">
    <name type="scientific">Skermania pinensis</name>
    <dbReference type="NCBI Taxonomy" id="39122"/>
    <lineage>
        <taxon>Bacteria</taxon>
        <taxon>Bacillati</taxon>
        <taxon>Actinomycetota</taxon>
        <taxon>Actinomycetes</taxon>
        <taxon>Mycobacteriales</taxon>
        <taxon>Gordoniaceae</taxon>
        <taxon>Skermania</taxon>
    </lineage>
</organism>
<proteinExistence type="inferred from homology"/>